<proteinExistence type="predicted"/>
<dbReference type="RefSeq" id="WP_091593669.1">
    <property type="nucleotide sequence ID" value="NZ_FNEE01000006.1"/>
</dbReference>
<organism evidence="2 3">
    <name type="scientific">Mesorhizobium muleiense</name>
    <dbReference type="NCBI Taxonomy" id="1004279"/>
    <lineage>
        <taxon>Bacteria</taxon>
        <taxon>Pseudomonadati</taxon>
        <taxon>Pseudomonadota</taxon>
        <taxon>Alphaproteobacteria</taxon>
        <taxon>Hyphomicrobiales</taxon>
        <taxon>Phyllobacteriaceae</taxon>
        <taxon>Mesorhizobium</taxon>
    </lineage>
</organism>
<feature type="signal peptide" evidence="1">
    <location>
        <begin position="1"/>
        <end position="22"/>
    </location>
</feature>
<dbReference type="EMBL" id="FNEE01000006">
    <property type="protein sequence ID" value="SDJ40703.1"/>
    <property type="molecule type" value="Genomic_DNA"/>
</dbReference>
<gene>
    <name evidence="2" type="ORF">SAMN05428953_10673</name>
</gene>
<keyword evidence="3" id="KW-1185">Reference proteome</keyword>
<dbReference type="AlphaFoldDB" id="A0A1G8TH07"/>
<evidence type="ECO:0000313" key="2">
    <source>
        <dbReference type="EMBL" id="SDJ40703.1"/>
    </source>
</evidence>
<evidence type="ECO:0000313" key="3">
    <source>
        <dbReference type="Proteomes" id="UP000198894"/>
    </source>
</evidence>
<dbReference type="Proteomes" id="UP000198894">
    <property type="component" value="Unassembled WGS sequence"/>
</dbReference>
<name>A0A1G8TH07_9HYPH</name>
<sequence length="184" mass="19395">MKSVILSSVLPMAVVVSTTAGMAEKTFAAERDKKFFQSVKGEWVGPGEIVAGKYKGTKFTCNFTGSTPDGKIGMSLDGGCRVGMFTQQMSATIQHKGREGYKGSFMGGAAGSGLDIIGGNVVSANKVVFTINRNQLRGVMQALVPNDNSMTVTVAVRVDQQLVPVIGMKLKRVDTLEVGSIGPN</sequence>
<reference evidence="3" key="1">
    <citation type="submission" date="2016-10" db="EMBL/GenBank/DDBJ databases">
        <authorList>
            <person name="Varghese N."/>
            <person name="Submissions S."/>
        </authorList>
    </citation>
    <scope>NUCLEOTIDE SEQUENCE [LARGE SCALE GENOMIC DNA]</scope>
    <source>
        <strain evidence="3">CGMCC 1.11022</strain>
    </source>
</reference>
<keyword evidence="1" id="KW-0732">Signal</keyword>
<protein>
    <submittedName>
        <fullName evidence="2">Uncharacterized protein</fullName>
    </submittedName>
</protein>
<accession>A0A1G8TH07</accession>
<feature type="chain" id="PRO_5011775861" evidence="1">
    <location>
        <begin position="23"/>
        <end position="184"/>
    </location>
</feature>
<evidence type="ECO:0000256" key="1">
    <source>
        <dbReference type="SAM" id="SignalP"/>
    </source>
</evidence>